<keyword evidence="1" id="KW-1133">Transmembrane helix</keyword>
<name>X1UCR6_9ZZZZ</name>
<feature type="transmembrane region" description="Helical" evidence="1">
    <location>
        <begin position="6"/>
        <end position="27"/>
    </location>
</feature>
<feature type="non-terminal residue" evidence="2">
    <location>
        <position position="184"/>
    </location>
</feature>
<evidence type="ECO:0000313" key="2">
    <source>
        <dbReference type="EMBL" id="GAI97665.1"/>
    </source>
</evidence>
<sequence length="184" mass="21231">MTWQGILKSLVLVGTGSIITLVGQYILQRKRSTHERNKQLIELRLPVYKEISYATFSILSKIFSLLKIVSLYLKDNGELNVWLDSVHYFEHKPDKCKVSLSTLFEKAKNKYPNLEIIGKKIAKTKSLTEIPIETYWLIMAAAQHENFYKSLGTTIDSITKTFLQITSVPFAEFISYVKNMEEVF</sequence>
<accession>X1UCR6</accession>
<evidence type="ECO:0000256" key="1">
    <source>
        <dbReference type="SAM" id="Phobius"/>
    </source>
</evidence>
<reference evidence="2" key="1">
    <citation type="journal article" date="2014" name="Front. Microbiol.">
        <title>High frequency of phylogenetically diverse reductive dehalogenase-homologous genes in deep subseafloor sedimentary metagenomes.</title>
        <authorList>
            <person name="Kawai M."/>
            <person name="Futagami T."/>
            <person name="Toyoda A."/>
            <person name="Takaki Y."/>
            <person name="Nishi S."/>
            <person name="Hori S."/>
            <person name="Arai W."/>
            <person name="Tsubouchi T."/>
            <person name="Morono Y."/>
            <person name="Uchiyama I."/>
            <person name="Ito T."/>
            <person name="Fujiyama A."/>
            <person name="Inagaki F."/>
            <person name="Takami H."/>
        </authorList>
    </citation>
    <scope>NUCLEOTIDE SEQUENCE</scope>
    <source>
        <strain evidence="2">Expedition CK06-06</strain>
    </source>
</reference>
<proteinExistence type="predicted"/>
<protein>
    <submittedName>
        <fullName evidence="2">Uncharacterized protein</fullName>
    </submittedName>
</protein>
<dbReference type="AlphaFoldDB" id="X1UCR6"/>
<gene>
    <name evidence="2" type="ORF">S12H4_27466</name>
</gene>
<keyword evidence="1" id="KW-0812">Transmembrane</keyword>
<organism evidence="2">
    <name type="scientific">marine sediment metagenome</name>
    <dbReference type="NCBI Taxonomy" id="412755"/>
    <lineage>
        <taxon>unclassified sequences</taxon>
        <taxon>metagenomes</taxon>
        <taxon>ecological metagenomes</taxon>
    </lineage>
</organism>
<keyword evidence="1" id="KW-0472">Membrane</keyword>
<comment type="caution">
    <text evidence="2">The sequence shown here is derived from an EMBL/GenBank/DDBJ whole genome shotgun (WGS) entry which is preliminary data.</text>
</comment>
<dbReference type="EMBL" id="BARW01015683">
    <property type="protein sequence ID" value="GAI97665.1"/>
    <property type="molecule type" value="Genomic_DNA"/>
</dbReference>